<evidence type="ECO:0000259" key="1">
    <source>
        <dbReference type="Pfam" id="PF00535"/>
    </source>
</evidence>
<name>A0ABU8PG91_9HYPH</name>
<dbReference type="SUPFAM" id="SSF53448">
    <property type="entry name" value="Nucleotide-diphospho-sugar transferases"/>
    <property type="match status" value="1"/>
</dbReference>
<keyword evidence="2" id="KW-0808">Transferase</keyword>
<feature type="domain" description="Glycosyltransferase 2-like" evidence="1">
    <location>
        <begin position="11"/>
        <end position="123"/>
    </location>
</feature>
<dbReference type="Pfam" id="PF00535">
    <property type="entry name" value="Glycos_transf_2"/>
    <property type="match status" value="1"/>
</dbReference>
<accession>A0ABU8PG91</accession>
<dbReference type="EMBL" id="JBBGZH010000002">
    <property type="protein sequence ID" value="MEJ5021261.1"/>
    <property type="molecule type" value="Genomic_DNA"/>
</dbReference>
<protein>
    <submittedName>
        <fullName evidence="2">Glycosyltransferase family A protein</fullName>
        <ecNumber evidence="2">2.4.-.-</ecNumber>
    </submittedName>
</protein>
<dbReference type="CDD" id="cd00761">
    <property type="entry name" value="Glyco_tranf_GTA_type"/>
    <property type="match status" value="1"/>
</dbReference>
<dbReference type="PANTHER" id="PTHR43685:SF2">
    <property type="entry name" value="GLYCOSYLTRANSFERASE 2-LIKE DOMAIN-CONTAINING PROTEIN"/>
    <property type="match status" value="1"/>
</dbReference>
<reference evidence="2 3" key="1">
    <citation type="submission" date="2023-12" db="EMBL/GenBank/DDBJ databases">
        <title>Gut-associated functions are favored during microbiome assembly across C. elegans life.</title>
        <authorList>
            <person name="Zimmermann J."/>
        </authorList>
    </citation>
    <scope>NUCLEOTIDE SEQUENCE [LARGE SCALE GENOMIC DNA]</scope>
    <source>
        <strain evidence="2 3">MYb71</strain>
    </source>
</reference>
<proteinExistence type="predicted"/>
<dbReference type="GO" id="GO:0016757">
    <property type="term" value="F:glycosyltransferase activity"/>
    <property type="evidence" value="ECO:0007669"/>
    <property type="project" value="UniProtKB-KW"/>
</dbReference>
<keyword evidence="3" id="KW-1185">Reference proteome</keyword>
<keyword evidence="2" id="KW-0328">Glycosyltransferase</keyword>
<dbReference type="Proteomes" id="UP001375812">
    <property type="component" value="Unassembled WGS sequence"/>
</dbReference>
<evidence type="ECO:0000313" key="3">
    <source>
        <dbReference type="Proteomes" id="UP001375812"/>
    </source>
</evidence>
<dbReference type="Gene3D" id="3.90.550.10">
    <property type="entry name" value="Spore Coat Polysaccharide Biosynthesis Protein SpsA, Chain A"/>
    <property type="match status" value="1"/>
</dbReference>
<organism evidence="2 3">
    <name type="scientific">Ochrobactrum vermis</name>
    <dbReference type="NCBI Taxonomy" id="1827297"/>
    <lineage>
        <taxon>Bacteria</taxon>
        <taxon>Pseudomonadati</taxon>
        <taxon>Pseudomonadota</taxon>
        <taxon>Alphaproteobacteria</taxon>
        <taxon>Hyphomicrobiales</taxon>
        <taxon>Brucellaceae</taxon>
        <taxon>Brucella/Ochrobactrum group</taxon>
        <taxon>Ochrobactrum</taxon>
    </lineage>
</organism>
<dbReference type="InterPro" id="IPR001173">
    <property type="entry name" value="Glyco_trans_2-like"/>
</dbReference>
<dbReference type="InterPro" id="IPR029044">
    <property type="entry name" value="Nucleotide-diphossugar_trans"/>
</dbReference>
<evidence type="ECO:0000313" key="2">
    <source>
        <dbReference type="EMBL" id="MEJ5021261.1"/>
    </source>
</evidence>
<dbReference type="RefSeq" id="WP_210201106.1">
    <property type="nucleotide sequence ID" value="NZ_JBBGZH010000002.1"/>
</dbReference>
<dbReference type="PANTHER" id="PTHR43685">
    <property type="entry name" value="GLYCOSYLTRANSFERASE"/>
    <property type="match status" value="1"/>
</dbReference>
<dbReference type="InterPro" id="IPR050834">
    <property type="entry name" value="Glycosyltransf_2"/>
</dbReference>
<sequence length="684" mass="76022">MNEVNDVRAVILIPAYGQPSLTAETLRTAVAQQCDFPFAVVVVNDGCPSPETHEICQNFASSHNGTVFYLRKANNGLSAARNTGLEFALQAFPALEAVFFLDCDNHIDPGLLQRLVHALRTSDERTGWIYTDVDKFGFASFSDMSGSYSALEHLFRSFCEAGSMVSRRMLDAGARFDEAMRKGVEDWEFWLQGLSLGFHGIHVPNAGFHYRRRGESMLTDAERDFTSILDYIRKKHSALYNVQAVLRREIEDHARYAIFHPDTGQVRNLTNASKSLEPKPLDDYLTKLLRAAEKPNYANCPGHLLVMHQATYDFLATKKVLGGVLWMMECALQHAATATCTFSFRNAAQFGLSSRSMEMRKSDPLSVSTPVVPVHIWAAEAGALLAQQFPEGGFAFGNHWHTSKPMRTHDFKLQLAFPFATSSTLLVAPEAFHSLFERLQQVADGKERAFWHSVPLDRYRAQPSMPRDYYPELFKIPSPFPVESAEKSIAFVLDRPSAEGIARCHALAESAMQNGLIPSLVCFGSTLSAEPRDLKAFAEIILLPLSSFDETGDARYTQNYMGTDLPLLDGRDRQAALGTLSAFSTVVSVKSRGLHLLAGALRKLKVKTYAVIDGERDGTSNSVIGCSAFEQAYDAVLPETPEIMRLCRAVGYPSGKLKEWNACFPAQREPAINKELKQTDVLYL</sequence>
<comment type="caution">
    <text evidence="2">The sequence shown here is derived from an EMBL/GenBank/DDBJ whole genome shotgun (WGS) entry which is preliminary data.</text>
</comment>
<gene>
    <name evidence="2" type="ORF">WH297_16190</name>
</gene>
<dbReference type="EC" id="2.4.-.-" evidence="2"/>